<evidence type="ECO:0000256" key="2">
    <source>
        <dbReference type="ARBA" id="ARBA00004664"/>
    </source>
</evidence>
<evidence type="ECO:0000256" key="4">
    <source>
        <dbReference type="ARBA" id="ARBA00022272"/>
    </source>
</evidence>
<reference evidence="11 12" key="1">
    <citation type="submission" date="2020-08" db="EMBL/GenBank/DDBJ databases">
        <title>Genomic Encyclopedia of Type Strains, Phase IV (KMG-IV): sequencing the most valuable type-strain genomes for metagenomic binning, comparative biology and taxonomic classification.</title>
        <authorList>
            <person name="Goeker M."/>
        </authorList>
    </citation>
    <scope>NUCLEOTIDE SEQUENCE [LARGE SCALE GENOMIC DNA]</scope>
    <source>
        <strain evidence="11 12">DSM 26723</strain>
    </source>
</reference>
<sequence length="196" mass="21067">MKLWIKICGLTSEEGLAAAIEAGADAIGFVFAPSKRQITPQRAVELARGVQIPRVAVMQHPSQELLDEVWEVFRPDVLQTDAEDLRGLIVPDGLNVTPVVRSGRVPDELPRRLLFEGPASGTGTTTDWAEAAGVARRTELILAGGLNAGNVADAIRRVGPFGVDVSSGVERSPGVKDRGRIHQFVRTAREAAESER</sequence>
<dbReference type="PANTHER" id="PTHR42894">
    <property type="entry name" value="N-(5'-PHOSPHORIBOSYL)ANTHRANILATE ISOMERASE"/>
    <property type="match status" value="1"/>
</dbReference>
<dbReference type="UniPathway" id="UPA00035">
    <property type="reaction ID" value="UER00042"/>
</dbReference>
<dbReference type="GO" id="GO:0000162">
    <property type="term" value="P:L-tryptophan biosynthetic process"/>
    <property type="evidence" value="ECO:0007669"/>
    <property type="project" value="UniProtKB-UniRule"/>
</dbReference>
<keyword evidence="6 9" id="KW-0822">Tryptophan biosynthesis</keyword>
<dbReference type="RefSeq" id="WP_184330603.1">
    <property type="nucleotide sequence ID" value="NZ_JACHHZ010000002.1"/>
</dbReference>
<comment type="catalytic activity">
    <reaction evidence="1 9">
        <text>N-(5-phospho-beta-D-ribosyl)anthranilate = 1-(2-carboxyphenylamino)-1-deoxy-D-ribulose 5-phosphate</text>
        <dbReference type="Rhea" id="RHEA:21540"/>
        <dbReference type="ChEBI" id="CHEBI:18277"/>
        <dbReference type="ChEBI" id="CHEBI:58613"/>
        <dbReference type="EC" id="5.3.1.24"/>
    </reaction>
</comment>
<comment type="similarity">
    <text evidence="9">Belongs to the TrpF family.</text>
</comment>
<feature type="domain" description="N-(5'phosphoribosyl) anthranilate isomerase (PRAI)" evidence="10">
    <location>
        <begin position="5"/>
        <end position="186"/>
    </location>
</feature>
<dbReference type="InterPro" id="IPR011060">
    <property type="entry name" value="RibuloseP-bd_barrel"/>
</dbReference>
<dbReference type="EC" id="5.3.1.24" evidence="3 9"/>
<evidence type="ECO:0000259" key="10">
    <source>
        <dbReference type="Pfam" id="PF00697"/>
    </source>
</evidence>
<dbReference type="Gene3D" id="3.20.20.70">
    <property type="entry name" value="Aldolase class I"/>
    <property type="match status" value="1"/>
</dbReference>
<evidence type="ECO:0000256" key="7">
    <source>
        <dbReference type="ARBA" id="ARBA00023141"/>
    </source>
</evidence>
<dbReference type="Proteomes" id="UP000588068">
    <property type="component" value="Unassembled WGS sequence"/>
</dbReference>
<evidence type="ECO:0000256" key="1">
    <source>
        <dbReference type="ARBA" id="ARBA00001164"/>
    </source>
</evidence>
<evidence type="ECO:0000256" key="9">
    <source>
        <dbReference type="HAMAP-Rule" id="MF_00135"/>
    </source>
</evidence>
<protein>
    <recommendedName>
        <fullName evidence="4 9">N-(5'-phosphoribosyl)anthranilate isomerase</fullName>
        <shortName evidence="9">PRAI</shortName>
        <ecNumber evidence="3 9">5.3.1.24</ecNumber>
    </recommendedName>
</protein>
<dbReference type="Pfam" id="PF00697">
    <property type="entry name" value="PRAI"/>
    <property type="match status" value="1"/>
</dbReference>
<dbReference type="CDD" id="cd00405">
    <property type="entry name" value="PRAI"/>
    <property type="match status" value="1"/>
</dbReference>
<evidence type="ECO:0000256" key="5">
    <source>
        <dbReference type="ARBA" id="ARBA00022605"/>
    </source>
</evidence>
<dbReference type="InterPro" id="IPR013785">
    <property type="entry name" value="Aldolase_TIM"/>
</dbReference>
<evidence type="ECO:0000313" key="11">
    <source>
        <dbReference type="EMBL" id="MBB6092806.1"/>
    </source>
</evidence>
<dbReference type="InterPro" id="IPR001240">
    <property type="entry name" value="PRAI_dom"/>
</dbReference>
<evidence type="ECO:0000256" key="3">
    <source>
        <dbReference type="ARBA" id="ARBA00012572"/>
    </source>
</evidence>
<organism evidence="11 12">
    <name type="scientific">Povalibacter uvarum</name>
    <dbReference type="NCBI Taxonomy" id="732238"/>
    <lineage>
        <taxon>Bacteria</taxon>
        <taxon>Pseudomonadati</taxon>
        <taxon>Pseudomonadota</taxon>
        <taxon>Gammaproteobacteria</taxon>
        <taxon>Steroidobacterales</taxon>
        <taxon>Steroidobacteraceae</taxon>
        <taxon>Povalibacter</taxon>
    </lineage>
</organism>
<dbReference type="SUPFAM" id="SSF51366">
    <property type="entry name" value="Ribulose-phoshate binding barrel"/>
    <property type="match status" value="1"/>
</dbReference>
<name>A0A841HJ24_9GAMM</name>
<dbReference type="EMBL" id="JACHHZ010000002">
    <property type="protein sequence ID" value="MBB6092806.1"/>
    <property type="molecule type" value="Genomic_DNA"/>
</dbReference>
<keyword evidence="7 9" id="KW-0057">Aromatic amino acid biosynthesis</keyword>
<dbReference type="InterPro" id="IPR044643">
    <property type="entry name" value="TrpF_fam"/>
</dbReference>
<keyword evidence="5 9" id="KW-0028">Amino-acid biosynthesis</keyword>
<dbReference type="HAMAP" id="MF_00135">
    <property type="entry name" value="PRAI"/>
    <property type="match status" value="1"/>
</dbReference>
<evidence type="ECO:0000313" key="12">
    <source>
        <dbReference type="Proteomes" id="UP000588068"/>
    </source>
</evidence>
<evidence type="ECO:0000256" key="6">
    <source>
        <dbReference type="ARBA" id="ARBA00022822"/>
    </source>
</evidence>
<accession>A0A841HJ24</accession>
<evidence type="ECO:0000256" key="8">
    <source>
        <dbReference type="ARBA" id="ARBA00023235"/>
    </source>
</evidence>
<dbReference type="PANTHER" id="PTHR42894:SF1">
    <property type="entry name" value="N-(5'-PHOSPHORIBOSYL)ANTHRANILATE ISOMERASE"/>
    <property type="match status" value="1"/>
</dbReference>
<keyword evidence="8 9" id="KW-0413">Isomerase</keyword>
<proteinExistence type="inferred from homology"/>
<comment type="pathway">
    <text evidence="2 9">Amino-acid biosynthesis; L-tryptophan biosynthesis; L-tryptophan from chorismate: step 3/5.</text>
</comment>
<comment type="caution">
    <text evidence="11">The sequence shown here is derived from an EMBL/GenBank/DDBJ whole genome shotgun (WGS) entry which is preliminary data.</text>
</comment>
<dbReference type="GO" id="GO:0004640">
    <property type="term" value="F:phosphoribosylanthranilate isomerase activity"/>
    <property type="evidence" value="ECO:0007669"/>
    <property type="project" value="UniProtKB-UniRule"/>
</dbReference>
<gene>
    <name evidence="9" type="primary">trpF</name>
    <name evidence="11" type="ORF">HNQ60_001684</name>
</gene>
<keyword evidence="12" id="KW-1185">Reference proteome</keyword>
<dbReference type="AlphaFoldDB" id="A0A841HJ24"/>